<evidence type="ECO:0000256" key="1">
    <source>
        <dbReference type="ARBA" id="ARBA00018672"/>
    </source>
</evidence>
<dbReference type="InterPro" id="IPR039420">
    <property type="entry name" value="WalR-like"/>
</dbReference>
<protein>
    <recommendedName>
        <fullName evidence="1">Stage 0 sporulation protein A homolog</fullName>
    </recommendedName>
</protein>
<dbReference type="FunFam" id="1.10.10.10:FF:000018">
    <property type="entry name" value="DNA-binding response regulator ResD"/>
    <property type="match status" value="1"/>
</dbReference>
<evidence type="ECO:0000256" key="8">
    <source>
        <dbReference type="PROSITE-ProRule" id="PRU00169"/>
    </source>
</evidence>
<dbReference type="GO" id="GO:0032993">
    <property type="term" value="C:protein-DNA complex"/>
    <property type="evidence" value="ECO:0007669"/>
    <property type="project" value="TreeGrafter"/>
</dbReference>
<dbReference type="InterPro" id="IPR011006">
    <property type="entry name" value="CheY-like_superfamily"/>
</dbReference>
<dbReference type="PANTHER" id="PTHR48111:SF2">
    <property type="entry name" value="RESPONSE REGULATOR SAER"/>
    <property type="match status" value="1"/>
</dbReference>
<dbReference type="SUPFAM" id="SSF52172">
    <property type="entry name" value="CheY-like"/>
    <property type="match status" value="1"/>
</dbReference>
<reference evidence="12 13" key="1">
    <citation type="journal article" date="2007" name="PLoS ONE">
        <title>Analysis of the neurotoxin complex genes in Clostridium botulinum A1-A4 and B1 strains: BoNT/A3, /Ba4 and /B1 clusters are located within plasmids.</title>
        <authorList>
            <person name="Smith T.J."/>
            <person name="Hill K.K."/>
            <person name="Foley B.T."/>
            <person name="Detter J.C."/>
            <person name="Munk A.C."/>
            <person name="Bruce D.C."/>
            <person name="Doggett N.A."/>
            <person name="Smith L.A."/>
            <person name="Marks J.D."/>
            <person name="Xie G."/>
            <person name="Brettin T.S."/>
        </authorList>
    </citation>
    <scope>NUCLEOTIDE SEQUENCE [LARGE SCALE GENOMIC DNA]</scope>
    <source>
        <strain evidence="13">657 / Type Ba4</strain>
    </source>
</reference>
<dbReference type="AlphaFoldDB" id="A0A3F2ZWY9"/>
<dbReference type="FunFam" id="3.40.50.2300:FF:000001">
    <property type="entry name" value="DNA-binding response regulator PhoB"/>
    <property type="match status" value="1"/>
</dbReference>
<evidence type="ECO:0000259" key="11">
    <source>
        <dbReference type="PROSITE" id="PS51755"/>
    </source>
</evidence>
<dbReference type="Pfam" id="PF00486">
    <property type="entry name" value="Trans_reg_C"/>
    <property type="match status" value="1"/>
</dbReference>
<keyword evidence="4" id="KW-0805">Transcription regulation</keyword>
<evidence type="ECO:0000256" key="2">
    <source>
        <dbReference type="ARBA" id="ARBA00022553"/>
    </source>
</evidence>
<evidence type="ECO:0000256" key="3">
    <source>
        <dbReference type="ARBA" id="ARBA00023012"/>
    </source>
</evidence>
<evidence type="ECO:0000256" key="7">
    <source>
        <dbReference type="ARBA" id="ARBA00024867"/>
    </source>
</evidence>
<dbReference type="PROSITE" id="PS50110">
    <property type="entry name" value="RESPONSE_REGULATORY"/>
    <property type="match status" value="1"/>
</dbReference>
<evidence type="ECO:0000313" key="12">
    <source>
        <dbReference type="EMBL" id="ACQ54147.1"/>
    </source>
</evidence>
<evidence type="ECO:0000256" key="4">
    <source>
        <dbReference type="ARBA" id="ARBA00023015"/>
    </source>
</evidence>
<accession>A0A3F2ZWY9</accession>
<evidence type="ECO:0000259" key="10">
    <source>
        <dbReference type="PROSITE" id="PS50110"/>
    </source>
</evidence>
<evidence type="ECO:0000256" key="9">
    <source>
        <dbReference type="PROSITE-ProRule" id="PRU01091"/>
    </source>
</evidence>
<evidence type="ECO:0000256" key="5">
    <source>
        <dbReference type="ARBA" id="ARBA00023125"/>
    </source>
</evidence>
<dbReference type="PANTHER" id="PTHR48111">
    <property type="entry name" value="REGULATOR OF RPOS"/>
    <property type="match status" value="1"/>
</dbReference>
<dbReference type="SMART" id="SM00448">
    <property type="entry name" value="REC"/>
    <property type="match status" value="1"/>
</dbReference>
<dbReference type="EMBL" id="CP001083">
    <property type="protein sequence ID" value="ACQ54147.1"/>
    <property type="molecule type" value="Genomic_DNA"/>
</dbReference>
<keyword evidence="6" id="KW-0804">Transcription</keyword>
<dbReference type="GO" id="GO:0000156">
    <property type="term" value="F:phosphorelay response regulator activity"/>
    <property type="evidence" value="ECO:0007669"/>
    <property type="project" value="TreeGrafter"/>
</dbReference>
<keyword evidence="5 9" id="KW-0238">DNA-binding</keyword>
<dbReference type="Proteomes" id="UP000002333">
    <property type="component" value="Chromosome"/>
</dbReference>
<feature type="DNA-binding region" description="OmpR/PhoB-type" evidence="9">
    <location>
        <begin position="136"/>
        <end position="235"/>
    </location>
</feature>
<dbReference type="CDD" id="cd00383">
    <property type="entry name" value="trans_reg_C"/>
    <property type="match status" value="1"/>
</dbReference>
<dbReference type="RefSeq" id="WP_003360942.1">
    <property type="nucleotide sequence ID" value="NC_012658.1"/>
</dbReference>
<dbReference type="GO" id="GO:0006355">
    <property type="term" value="P:regulation of DNA-templated transcription"/>
    <property type="evidence" value="ECO:0007669"/>
    <property type="project" value="InterPro"/>
</dbReference>
<evidence type="ECO:0000313" key="13">
    <source>
        <dbReference type="Proteomes" id="UP000002333"/>
    </source>
</evidence>
<feature type="domain" description="Response regulatory" evidence="10">
    <location>
        <begin position="3"/>
        <end position="116"/>
    </location>
</feature>
<proteinExistence type="predicted"/>
<gene>
    <name evidence="12" type="ordered locus">CLJ_B1033</name>
</gene>
<sequence>MYNILLVDDDKDIRNALKIYLTHDDYRILEAENGKKAVNALHENEIHLILLDVMMPIMDGIEVAQKIRTFSNVPILFLSAKSEDTDKLLGLNVGGDDYITKPFNPMELTARVKSALRRFTSLGGIEDTVRDKNLSPNIYQTGGLVLDDNKKQVSIDDKLVQLTAVEYNILKFLMENLDFVFSSKQIYEAVWQEPAFDVSKTISVHIRHIREKIEINPKEPHYLKVVYGLGYKVVKL</sequence>
<dbReference type="InterPro" id="IPR001789">
    <property type="entry name" value="Sig_transdc_resp-reg_receiver"/>
</dbReference>
<keyword evidence="3" id="KW-0902">Two-component regulatory system</keyword>
<keyword evidence="2 8" id="KW-0597">Phosphoprotein</keyword>
<comment type="function">
    <text evidence="7">May play the central regulatory role in sporulation. It may be an element of the effector pathway responsible for the activation of sporulation genes in response to nutritional stress. Spo0A may act in concert with spo0H (a sigma factor) to control the expression of some genes that are critical to the sporulation process.</text>
</comment>
<dbReference type="Gene3D" id="1.10.10.10">
    <property type="entry name" value="Winged helix-like DNA-binding domain superfamily/Winged helix DNA-binding domain"/>
    <property type="match status" value="1"/>
</dbReference>
<dbReference type="GO" id="GO:0000976">
    <property type="term" value="F:transcription cis-regulatory region binding"/>
    <property type="evidence" value="ECO:0007669"/>
    <property type="project" value="TreeGrafter"/>
</dbReference>
<reference evidence="13" key="2">
    <citation type="submission" date="2008-05" db="EMBL/GenBank/DDBJ databases">
        <title>Genome sequence of Clostridium botulinum Ba4 strain 657.</title>
        <authorList>
            <person name="Shrivastava S."/>
            <person name="Brown J.L."/>
            <person name="Bruce D."/>
            <person name="Detter C."/>
            <person name="Munk C."/>
            <person name="Smith L.A."/>
            <person name="Smith T.J."/>
            <person name="Sutton G."/>
            <person name="Brettin T.S."/>
        </authorList>
    </citation>
    <scope>NUCLEOTIDE SEQUENCE [LARGE SCALE GENOMIC DNA]</scope>
    <source>
        <strain evidence="13">657 / Type Ba4</strain>
    </source>
</reference>
<dbReference type="SMART" id="SM00862">
    <property type="entry name" value="Trans_reg_C"/>
    <property type="match status" value="1"/>
</dbReference>
<dbReference type="Gene3D" id="3.40.50.2300">
    <property type="match status" value="1"/>
</dbReference>
<dbReference type="Gene3D" id="6.10.250.690">
    <property type="match status" value="1"/>
</dbReference>
<dbReference type="KEGG" id="cbi:CLJ_B1033"/>
<dbReference type="GO" id="GO:0005829">
    <property type="term" value="C:cytosol"/>
    <property type="evidence" value="ECO:0007669"/>
    <property type="project" value="TreeGrafter"/>
</dbReference>
<organism evidence="12 13">
    <name type="scientific">Clostridium botulinum (strain 657 / Type Ba4)</name>
    <dbReference type="NCBI Taxonomy" id="515621"/>
    <lineage>
        <taxon>Bacteria</taxon>
        <taxon>Bacillati</taxon>
        <taxon>Bacillota</taxon>
        <taxon>Clostridia</taxon>
        <taxon>Eubacteriales</taxon>
        <taxon>Clostridiaceae</taxon>
        <taxon>Clostridium</taxon>
    </lineage>
</organism>
<dbReference type="InterPro" id="IPR001867">
    <property type="entry name" value="OmpR/PhoB-type_DNA-bd"/>
</dbReference>
<feature type="domain" description="OmpR/PhoB-type" evidence="11">
    <location>
        <begin position="136"/>
        <end position="235"/>
    </location>
</feature>
<evidence type="ECO:0000256" key="6">
    <source>
        <dbReference type="ARBA" id="ARBA00023163"/>
    </source>
</evidence>
<dbReference type="PROSITE" id="PS51755">
    <property type="entry name" value="OMPR_PHOB"/>
    <property type="match status" value="1"/>
</dbReference>
<dbReference type="InterPro" id="IPR036388">
    <property type="entry name" value="WH-like_DNA-bd_sf"/>
</dbReference>
<name>A0A3F2ZWY9_CLOB6</name>
<dbReference type="CDD" id="cd17574">
    <property type="entry name" value="REC_OmpR"/>
    <property type="match status" value="1"/>
</dbReference>
<feature type="modified residue" description="4-aspartylphosphate" evidence="8">
    <location>
        <position position="52"/>
    </location>
</feature>
<dbReference type="Pfam" id="PF00072">
    <property type="entry name" value="Response_reg"/>
    <property type="match status" value="1"/>
</dbReference>